<evidence type="ECO:0000256" key="3">
    <source>
        <dbReference type="ARBA" id="ARBA00004991"/>
    </source>
</evidence>
<feature type="transmembrane region" description="Helical" evidence="9">
    <location>
        <begin position="312"/>
        <end position="332"/>
    </location>
</feature>
<evidence type="ECO:0000256" key="1">
    <source>
        <dbReference type="ARBA" id="ARBA00004141"/>
    </source>
</evidence>
<feature type="transmembrane region" description="Helical" evidence="9">
    <location>
        <begin position="344"/>
        <end position="366"/>
    </location>
</feature>
<protein>
    <submittedName>
        <fullName evidence="10">Glycosyl transferase</fullName>
    </submittedName>
</protein>
<dbReference type="Pfam" id="PF13506">
    <property type="entry name" value="Glyco_transf_21"/>
    <property type="match status" value="1"/>
</dbReference>
<keyword evidence="11" id="KW-1185">Reference proteome</keyword>
<comment type="caution">
    <text evidence="10">The sequence shown here is derived from an EMBL/GenBank/DDBJ whole genome shotgun (WGS) entry which is preliminary data.</text>
</comment>
<dbReference type="EMBL" id="QMEC01000005">
    <property type="protein sequence ID" value="NMF61627.1"/>
    <property type="molecule type" value="Genomic_DNA"/>
</dbReference>
<evidence type="ECO:0000256" key="7">
    <source>
        <dbReference type="ARBA" id="ARBA00022989"/>
    </source>
</evidence>
<proteinExistence type="predicted"/>
<dbReference type="InterPro" id="IPR025993">
    <property type="entry name" value="Ceramide_glucosylTrfase"/>
</dbReference>
<dbReference type="InterPro" id="IPR029044">
    <property type="entry name" value="Nucleotide-diphossugar_trans"/>
</dbReference>
<evidence type="ECO:0000256" key="9">
    <source>
        <dbReference type="SAM" id="Phobius"/>
    </source>
</evidence>
<keyword evidence="7 9" id="KW-1133">Transmembrane helix</keyword>
<comment type="pathway">
    <text evidence="3">Sphingolipid metabolism.</text>
</comment>
<dbReference type="InterPro" id="IPR017835">
    <property type="entry name" value="Hopen-assoc_HpnI"/>
</dbReference>
<evidence type="ECO:0000313" key="10">
    <source>
        <dbReference type="EMBL" id="NMF61627.1"/>
    </source>
</evidence>
<evidence type="ECO:0000256" key="2">
    <source>
        <dbReference type="ARBA" id="ARBA00004760"/>
    </source>
</evidence>
<dbReference type="GO" id="GO:0016740">
    <property type="term" value="F:transferase activity"/>
    <property type="evidence" value="ECO:0007669"/>
    <property type="project" value="UniProtKB-KW"/>
</dbReference>
<keyword evidence="8 9" id="KW-0472">Membrane</keyword>
<dbReference type="PANTHER" id="PTHR12726:SF0">
    <property type="entry name" value="CERAMIDE GLUCOSYLTRANSFERASE"/>
    <property type="match status" value="1"/>
</dbReference>
<evidence type="ECO:0000256" key="4">
    <source>
        <dbReference type="ARBA" id="ARBA00022676"/>
    </source>
</evidence>
<dbReference type="SUPFAM" id="SSF53448">
    <property type="entry name" value="Nucleotide-diphospho-sugar transferases"/>
    <property type="match status" value="1"/>
</dbReference>
<dbReference type="PANTHER" id="PTHR12726">
    <property type="entry name" value="CERAMIDE GLUCOSYLTRANSFERASE"/>
    <property type="match status" value="1"/>
</dbReference>
<dbReference type="Proteomes" id="UP000762253">
    <property type="component" value="Unassembled WGS sequence"/>
</dbReference>
<comment type="subcellular location">
    <subcellularLocation>
        <location evidence="1">Membrane</location>
        <topology evidence="1">Multi-pass membrane protein</topology>
    </subcellularLocation>
</comment>
<keyword evidence="4" id="KW-0328">Glycosyltransferase</keyword>
<feature type="transmembrane region" description="Helical" evidence="9">
    <location>
        <begin position="286"/>
        <end position="305"/>
    </location>
</feature>
<dbReference type="Gene3D" id="3.90.550.10">
    <property type="entry name" value="Spore Coat Polysaccharide Biosynthesis Protein SpsA, Chain A"/>
    <property type="match status" value="1"/>
</dbReference>
<accession>A0ABX1LZI6</accession>
<organism evidence="10 11">
    <name type="scientific">Brasilonema octagenarum UFV-OR1</name>
    <dbReference type="NCBI Taxonomy" id="417115"/>
    <lineage>
        <taxon>Bacteria</taxon>
        <taxon>Bacillati</taxon>
        <taxon>Cyanobacteriota</taxon>
        <taxon>Cyanophyceae</taxon>
        <taxon>Nostocales</taxon>
        <taxon>Scytonemataceae</taxon>
        <taxon>Brasilonema</taxon>
        <taxon>Octagenarum group</taxon>
    </lineage>
</organism>
<name>A0ABX1LZI6_9CYAN</name>
<evidence type="ECO:0000256" key="8">
    <source>
        <dbReference type="ARBA" id="ARBA00023136"/>
    </source>
</evidence>
<evidence type="ECO:0000313" key="11">
    <source>
        <dbReference type="Proteomes" id="UP000762253"/>
    </source>
</evidence>
<dbReference type="CDD" id="cd02520">
    <property type="entry name" value="Glucosylceramide_synthase"/>
    <property type="match status" value="1"/>
</dbReference>
<reference evidence="10 11" key="1">
    <citation type="submission" date="2018-06" db="EMBL/GenBank/DDBJ databases">
        <title>Comparative genomics of Brasilonema spp. strains.</title>
        <authorList>
            <person name="Alvarenga D.O."/>
            <person name="Fiore M.F."/>
            <person name="Varani A.M."/>
        </authorList>
    </citation>
    <scope>NUCLEOTIDE SEQUENCE [LARGE SCALE GENOMIC DNA]</scope>
    <source>
        <strain evidence="10 11">UFV-OR1</strain>
    </source>
</reference>
<evidence type="ECO:0000256" key="5">
    <source>
        <dbReference type="ARBA" id="ARBA00022679"/>
    </source>
</evidence>
<evidence type="ECO:0000256" key="6">
    <source>
        <dbReference type="ARBA" id="ARBA00022692"/>
    </source>
</evidence>
<sequence>MLLTTSLSLTIIHFLLFILCISAVLFYCYGIYAAFAFFHHPHLGKLNFHPPVTILKPICGKDDETYNNLVSFCQQKYPNYQIVFCVRDPLDCGIPVVKQIIHEFPELDIELVVCEDIIGTNPKVSNLANAITKAKHEILVIADSDIRVGIDYLQRVIQPLQDKSVGVVTCLYRSVAKGWVTILEGIGTGTDFHAGVLVSNSLEGIKFAFGSTIVIRKEVLDEIGGFGAIADYLADDFQLGYLPTQADYKVVLSDYIVDHVLASSTIADSIQRQIRWARCIRVSRPWGYLGLIFTYGTVTSLLLLMATGGSRIGCAVLATTWVMRLVMGWVVGVSYLQDSCVRNFFWIVPLRDVIAFVIWCCGLFGSTIEWRGRRLKQTKGGKLVEITDDFAKVLSS</sequence>
<gene>
    <name evidence="10" type="ORF">DP115_01980</name>
</gene>
<comment type="pathway">
    <text evidence="2">Lipid metabolism; sphingolipid metabolism.</text>
</comment>
<dbReference type="NCBIfam" id="TIGR03472">
    <property type="entry name" value="HpnI"/>
    <property type="match status" value="1"/>
</dbReference>
<keyword evidence="6 9" id="KW-0812">Transmembrane</keyword>
<dbReference type="RefSeq" id="WP_169263220.1">
    <property type="nucleotide sequence ID" value="NZ_QMEC01000005.1"/>
</dbReference>
<feature type="transmembrane region" description="Helical" evidence="9">
    <location>
        <begin position="12"/>
        <end position="38"/>
    </location>
</feature>
<keyword evidence="5 10" id="KW-0808">Transferase</keyword>